<sequence length="170" mass="19171">MVAARASVTVISWLNFDGTGVQQHPPAFGTPERRDGTFQISVFEDLHFGENAWDSWGPQQDINSVKVINSILDQLVVLNGDLITGENAFVKNVSVYVDQIVQPLIDRDLLWASTYGNHDSDFNLSSTPCRCILCLFFRRNSQPPRGHPELFEIRRNIPRTDLYADLPPLS</sequence>
<keyword evidence="2" id="KW-1185">Reference proteome</keyword>
<evidence type="ECO:0000313" key="1">
    <source>
        <dbReference type="EMBL" id="KAK8150544.1"/>
    </source>
</evidence>
<dbReference type="AlphaFoldDB" id="A0AAW0S8S5"/>
<organism evidence="1 2">
    <name type="scientific">Beauveria asiatica</name>
    <dbReference type="NCBI Taxonomy" id="1069075"/>
    <lineage>
        <taxon>Eukaryota</taxon>
        <taxon>Fungi</taxon>
        <taxon>Dikarya</taxon>
        <taxon>Ascomycota</taxon>
        <taxon>Pezizomycotina</taxon>
        <taxon>Sordariomycetes</taxon>
        <taxon>Hypocreomycetidae</taxon>
        <taxon>Hypocreales</taxon>
        <taxon>Cordycipitaceae</taxon>
        <taxon>Beauveria</taxon>
    </lineage>
</organism>
<gene>
    <name evidence="1" type="ORF">G3M48_001119</name>
</gene>
<comment type="caution">
    <text evidence="1">The sequence shown here is derived from an EMBL/GenBank/DDBJ whole genome shotgun (WGS) entry which is preliminary data.</text>
</comment>
<dbReference type="GO" id="GO:0016788">
    <property type="term" value="F:hydrolase activity, acting on ester bonds"/>
    <property type="evidence" value="ECO:0007669"/>
    <property type="project" value="TreeGrafter"/>
</dbReference>
<dbReference type="PANTHER" id="PTHR32440">
    <property type="entry name" value="PHOSPHATASE DCR2-RELATED-RELATED"/>
    <property type="match status" value="1"/>
</dbReference>
<dbReference type="Proteomes" id="UP001397290">
    <property type="component" value="Unassembled WGS sequence"/>
</dbReference>
<dbReference type="InterPro" id="IPR029052">
    <property type="entry name" value="Metallo-depent_PP-like"/>
</dbReference>
<evidence type="ECO:0000313" key="2">
    <source>
        <dbReference type="Proteomes" id="UP001397290"/>
    </source>
</evidence>
<dbReference type="SUPFAM" id="SSF56300">
    <property type="entry name" value="Metallo-dependent phosphatases"/>
    <property type="match status" value="1"/>
</dbReference>
<proteinExistence type="predicted"/>
<evidence type="ECO:0008006" key="3">
    <source>
        <dbReference type="Google" id="ProtNLM"/>
    </source>
</evidence>
<reference evidence="1 2" key="1">
    <citation type="submission" date="2020-02" db="EMBL/GenBank/DDBJ databases">
        <title>Comparative genomics of the hypocrealean fungal genus Beauvera.</title>
        <authorList>
            <person name="Showalter D.N."/>
            <person name="Bushley K.E."/>
            <person name="Rehner S.A."/>
        </authorList>
    </citation>
    <scope>NUCLEOTIDE SEQUENCE [LARGE SCALE GENOMIC DNA]</scope>
    <source>
        <strain evidence="1 2">ARSEF4384</strain>
    </source>
</reference>
<accession>A0AAW0S8S5</accession>
<dbReference type="GO" id="GO:0005737">
    <property type="term" value="C:cytoplasm"/>
    <property type="evidence" value="ECO:0007669"/>
    <property type="project" value="TreeGrafter"/>
</dbReference>
<name>A0AAW0S8S5_9HYPO</name>
<protein>
    <recommendedName>
        <fullName evidence="3">Calcineurin-like phosphoesterase domain-containing protein</fullName>
    </recommendedName>
</protein>
<dbReference type="EMBL" id="JAAHCF010000013">
    <property type="protein sequence ID" value="KAK8150544.1"/>
    <property type="molecule type" value="Genomic_DNA"/>
</dbReference>
<dbReference type="PANTHER" id="PTHR32440:SF11">
    <property type="entry name" value="METALLOPHOSPHOESTERASE DOMAIN-CONTAINING PROTEIN"/>
    <property type="match status" value="1"/>
</dbReference>